<reference evidence="1 2" key="1">
    <citation type="journal article" date="2023" name="Arcadia Sci">
        <title>De novo assembly of a long-read Amblyomma americanum tick genome.</title>
        <authorList>
            <person name="Chou S."/>
            <person name="Poskanzer K.E."/>
            <person name="Rollins M."/>
            <person name="Thuy-Boun P.S."/>
        </authorList>
    </citation>
    <scope>NUCLEOTIDE SEQUENCE [LARGE SCALE GENOMIC DNA]</scope>
    <source>
        <strain evidence="1">F_SG_1</strain>
        <tissue evidence="1">Salivary glands</tissue>
    </source>
</reference>
<dbReference type="Proteomes" id="UP001321473">
    <property type="component" value="Unassembled WGS sequence"/>
</dbReference>
<dbReference type="AlphaFoldDB" id="A0AAQ4FMT1"/>
<gene>
    <name evidence="1" type="ORF">V5799_021620</name>
</gene>
<organism evidence="1 2">
    <name type="scientific">Amblyomma americanum</name>
    <name type="common">Lone star tick</name>
    <dbReference type="NCBI Taxonomy" id="6943"/>
    <lineage>
        <taxon>Eukaryota</taxon>
        <taxon>Metazoa</taxon>
        <taxon>Ecdysozoa</taxon>
        <taxon>Arthropoda</taxon>
        <taxon>Chelicerata</taxon>
        <taxon>Arachnida</taxon>
        <taxon>Acari</taxon>
        <taxon>Parasitiformes</taxon>
        <taxon>Ixodida</taxon>
        <taxon>Ixodoidea</taxon>
        <taxon>Ixodidae</taxon>
        <taxon>Amblyomminae</taxon>
        <taxon>Amblyomma</taxon>
    </lineage>
</organism>
<accession>A0AAQ4FMT1</accession>
<comment type="caution">
    <text evidence="1">The sequence shown here is derived from an EMBL/GenBank/DDBJ whole genome shotgun (WGS) entry which is preliminary data.</text>
</comment>
<name>A0AAQ4FMT1_AMBAM</name>
<sequence>MQRLSYEPICPALAFSQYWAWCDPHPSVTPLTKHCSYSVRAGCSPDHRLPQSVCSSVAAERTSASDLSSMYGVVTTVISKPAT</sequence>
<evidence type="ECO:0000313" key="2">
    <source>
        <dbReference type="Proteomes" id="UP001321473"/>
    </source>
</evidence>
<dbReference type="EMBL" id="JARKHS020000609">
    <property type="protein sequence ID" value="KAK8788607.1"/>
    <property type="molecule type" value="Genomic_DNA"/>
</dbReference>
<proteinExistence type="predicted"/>
<keyword evidence="2" id="KW-1185">Reference proteome</keyword>
<protein>
    <submittedName>
        <fullName evidence="1">Uncharacterized protein</fullName>
    </submittedName>
</protein>
<evidence type="ECO:0000313" key="1">
    <source>
        <dbReference type="EMBL" id="KAK8788607.1"/>
    </source>
</evidence>